<dbReference type="InterPro" id="IPR013783">
    <property type="entry name" value="Ig-like_fold"/>
</dbReference>
<reference evidence="2 3" key="1">
    <citation type="submission" date="2022-11" db="EMBL/GenBank/DDBJ databases">
        <title>The characterization of three novel Bacteroidetes species and genomic analysis of their roles in tidal elemental geochemical cycles.</title>
        <authorList>
            <person name="Ma K."/>
        </authorList>
    </citation>
    <scope>NUCLEOTIDE SEQUENCE [LARGE SCALE GENOMIC DNA]</scope>
    <source>
        <strain evidence="2 3">M17</strain>
    </source>
</reference>
<protein>
    <submittedName>
        <fullName evidence="2">T9SS type A sorting domain-containing protein</fullName>
    </submittedName>
</protein>
<gene>
    <name evidence="2" type="ORF">OO013_09140</name>
</gene>
<keyword evidence="3" id="KW-1185">Reference proteome</keyword>
<feature type="domain" description="Secretion system C-terminal sorting" evidence="1">
    <location>
        <begin position="283"/>
        <end position="348"/>
    </location>
</feature>
<name>A0ABT3RRN0_9BACT</name>
<dbReference type="RefSeq" id="WP_266056495.1">
    <property type="nucleotide sequence ID" value="NZ_JAPFQN010000005.1"/>
</dbReference>
<accession>A0ABT3RRN0</accession>
<evidence type="ECO:0000313" key="3">
    <source>
        <dbReference type="Proteomes" id="UP001209885"/>
    </source>
</evidence>
<comment type="caution">
    <text evidence="2">The sequence shown here is derived from an EMBL/GenBank/DDBJ whole genome shotgun (WGS) entry which is preliminary data.</text>
</comment>
<sequence>MINFRHLLLFFIVPISLYSQSTKPEQSGNWEDPNHWATTIAGTLSGNILSLNNKSVIINGTTIAERDLYLSNTNVIINPQDTLVIKGYFYLDNFSNVQNNGTLIVIGDVYTTWFSSINNNGKFVSTENVYGWNWGSDFSGESYVYGSRNGVNPIGEEGNENDLQNNDPELYDYVEDMIAILPVELISFDISTFDNEIYLEWKTANEKNNDYFEILRSNNAMDWKTIGKISGNGTTNSIIHYSFEDHPSESGVYYYRIKQVDYNGDYEKFHIKRIEYNTKSVEIFPNPFVDKLIIHSDFEEILVYDELGRTRFKSENKNTGSYQIDTFEWEKGIYMVKIVTAGGIKSFKVIK</sequence>
<dbReference type="Pfam" id="PF18962">
    <property type="entry name" value="Por_Secre_tail"/>
    <property type="match status" value="1"/>
</dbReference>
<dbReference type="NCBIfam" id="TIGR04183">
    <property type="entry name" value="Por_Secre_tail"/>
    <property type="match status" value="1"/>
</dbReference>
<dbReference type="InterPro" id="IPR026444">
    <property type="entry name" value="Secre_tail"/>
</dbReference>
<organism evidence="2 3">
    <name type="scientific">Mangrovivirga halotolerans</name>
    <dbReference type="NCBI Taxonomy" id="2993936"/>
    <lineage>
        <taxon>Bacteria</taxon>
        <taxon>Pseudomonadati</taxon>
        <taxon>Bacteroidota</taxon>
        <taxon>Cytophagia</taxon>
        <taxon>Cytophagales</taxon>
        <taxon>Mangrovivirgaceae</taxon>
        <taxon>Mangrovivirga</taxon>
    </lineage>
</organism>
<dbReference type="Proteomes" id="UP001209885">
    <property type="component" value="Unassembled WGS sequence"/>
</dbReference>
<dbReference type="EMBL" id="JAPFQN010000005">
    <property type="protein sequence ID" value="MCX2744028.1"/>
    <property type="molecule type" value="Genomic_DNA"/>
</dbReference>
<proteinExistence type="predicted"/>
<evidence type="ECO:0000313" key="2">
    <source>
        <dbReference type="EMBL" id="MCX2744028.1"/>
    </source>
</evidence>
<dbReference type="Gene3D" id="2.60.40.10">
    <property type="entry name" value="Immunoglobulins"/>
    <property type="match status" value="1"/>
</dbReference>
<evidence type="ECO:0000259" key="1">
    <source>
        <dbReference type="Pfam" id="PF18962"/>
    </source>
</evidence>